<accession>Q6IL03</accession>
<gene>
    <name evidence="2" type="ORF">HDC10915</name>
</gene>
<organism evidence="2">
    <name type="scientific">Drosophila melanogaster</name>
    <name type="common">Fruit fly</name>
    <dbReference type="NCBI Taxonomy" id="7227"/>
    <lineage>
        <taxon>Eukaryota</taxon>
        <taxon>Metazoa</taxon>
        <taxon>Ecdysozoa</taxon>
        <taxon>Arthropoda</taxon>
        <taxon>Hexapoda</taxon>
        <taxon>Insecta</taxon>
        <taxon>Pterygota</taxon>
        <taxon>Neoptera</taxon>
        <taxon>Endopterygota</taxon>
        <taxon>Diptera</taxon>
        <taxon>Brachycera</taxon>
        <taxon>Muscomorpha</taxon>
        <taxon>Ephydroidea</taxon>
        <taxon>Drosophilidae</taxon>
        <taxon>Drosophila</taxon>
        <taxon>Sophophora</taxon>
    </lineage>
</organism>
<feature type="compositionally biased region" description="Basic and acidic residues" evidence="1">
    <location>
        <begin position="89"/>
        <end position="99"/>
    </location>
</feature>
<dbReference type="EMBL" id="BK002213">
    <property type="protein sequence ID" value="DAA03056.1"/>
    <property type="molecule type" value="Genomic_DNA"/>
</dbReference>
<evidence type="ECO:0000256" key="1">
    <source>
        <dbReference type="SAM" id="MobiDB-lite"/>
    </source>
</evidence>
<sequence>MAGNIVKWWKHKILGGYKQFSAPTPTKTEKLPNSISKIHPHPHPHPTSSAARPTMPNISAAATQKRFRDQPTIDRRTDGRTDFQTNGRTDGRAEERRSSDPASVLCLYL</sequence>
<proteinExistence type="predicted"/>
<feature type="region of interest" description="Disordered" evidence="1">
    <location>
        <begin position="18"/>
        <end position="109"/>
    </location>
</feature>
<feature type="compositionally biased region" description="Basic and acidic residues" evidence="1">
    <location>
        <begin position="66"/>
        <end position="81"/>
    </location>
</feature>
<name>Q6IL03_DROME</name>
<feature type="compositionally biased region" description="Polar residues" evidence="1">
    <location>
        <begin position="21"/>
        <end position="36"/>
    </location>
</feature>
<protein>
    <submittedName>
        <fullName evidence="2">HDC10915</fullName>
    </submittedName>
</protein>
<feature type="compositionally biased region" description="Polar residues" evidence="1">
    <location>
        <begin position="47"/>
        <end position="62"/>
    </location>
</feature>
<evidence type="ECO:0000313" key="2">
    <source>
        <dbReference type="EMBL" id="DAA03056.1"/>
    </source>
</evidence>
<reference evidence="2" key="1">
    <citation type="journal article" date="2003" name="Genome Biol.">
        <title>An integrated gene annotation and transcriptional profiling approach towards the full gene content of the Drosophila genome.</title>
        <authorList>
            <person name="Hild M."/>
            <person name="Beckmann B."/>
            <person name="Haas S.A."/>
            <person name="Koch B."/>
            <person name="Solovyev V."/>
            <person name="Busold C."/>
            <person name="Fellenberg K."/>
            <person name="Boutros M."/>
            <person name="Vingron M."/>
            <person name="Sauer F."/>
            <person name="Hoheisel J.D."/>
            <person name="Paro R."/>
        </authorList>
    </citation>
    <scope>NUCLEOTIDE SEQUENCE</scope>
</reference>
<dbReference type="AlphaFoldDB" id="Q6IL03"/>